<dbReference type="Proteomes" id="UP001331761">
    <property type="component" value="Unassembled WGS sequence"/>
</dbReference>
<reference evidence="1 2" key="1">
    <citation type="submission" date="2019-10" db="EMBL/GenBank/DDBJ databases">
        <title>Assembly and Annotation for the nematode Trichostrongylus colubriformis.</title>
        <authorList>
            <person name="Martin J."/>
        </authorList>
    </citation>
    <scope>NUCLEOTIDE SEQUENCE [LARGE SCALE GENOMIC DNA]</scope>
    <source>
        <strain evidence="1">G859</strain>
        <tissue evidence="1">Whole worm</tissue>
    </source>
</reference>
<comment type="caution">
    <text evidence="1">The sequence shown here is derived from an EMBL/GenBank/DDBJ whole genome shotgun (WGS) entry which is preliminary data.</text>
</comment>
<protein>
    <submittedName>
        <fullName evidence="1">Uncharacterized protein</fullName>
    </submittedName>
</protein>
<sequence>MPKKMEGRLIWARTCPDFEILKNVLLRKIPPHHVRPWPPLQRRSFGVLRVLAYKQAKERLPCKISACFNELRRPHVDRFPPFLIYLYMPHSKNWPTVSRPACQERVTEVEF</sequence>
<evidence type="ECO:0000313" key="2">
    <source>
        <dbReference type="Proteomes" id="UP001331761"/>
    </source>
</evidence>
<name>A0AAN8G2Y3_TRICO</name>
<keyword evidence="2" id="KW-1185">Reference proteome</keyword>
<dbReference type="AlphaFoldDB" id="A0AAN8G2Y3"/>
<gene>
    <name evidence="1" type="ORF">GCK32_010550</name>
</gene>
<evidence type="ECO:0000313" key="1">
    <source>
        <dbReference type="EMBL" id="KAK5975548.1"/>
    </source>
</evidence>
<dbReference type="EMBL" id="WIXE01012911">
    <property type="protein sequence ID" value="KAK5975548.1"/>
    <property type="molecule type" value="Genomic_DNA"/>
</dbReference>
<proteinExistence type="predicted"/>
<accession>A0AAN8G2Y3</accession>
<organism evidence="1 2">
    <name type="scientific">Trichostrongylus colubriformis</name>
    <name type="common">Black scour worm</name>
    <dbReference type="NCBI Taxonomy" id="6319"/>
    <lineage>
        <taxon>Eukaryota</taxon>
        <taxon>Metazoa</taxon>
        <taxon>Ecdysozoa</taxon>
        <taxon>Nematoda</taxon>
        <taxon>Chromadorea</taxon>
        <taxon>Rhabditida</taxon>
        <taxon>Rhabditina</taxon>
        <taxon>Rhabditomorpha</taxon>
        <taxon>Strongyloidea</taxon>
        <taxon>Trichostrongylidae</taxon>
        <taxon>Trichostrongylus</taxon>
    </lineage>
</organism>